<accession>A0A640KDT5</accession>
<evidence type="ECO:0000313" key="2">
    <source>
        <dbReference type="Proteomes" id="UP000419144"/>
    </source>
</evidence>
<evidence type="ECO:0000313" key="1">
    <source>
        <dbReference type="EMBL" id="GET87860.1"/>
    </source>
</evidence>
<dbReference type="EMBL" id="BLBS01000023">
    <property type="protein sequence ID" value="GET87860.1"/>
    <property type="molecule type" value="Genomic_DNA"/>
</dbReference>
<dbReference type="VEuPathDB" id="TriTrypDB:LtaPh_1814200"/>
<sequence>MLSAAAEHVSTPYEDCAMCKGATQHIMGSAVRQLLSFHASMKSTCYTHCCGNQVEELYVVSSKRCPVPWSIGAVRDVAILGNFLLLLQIHRFDGDGGSCVVSGTAAGYVQLLLTKSSILVPDQGGTPYHQYPARGATISEDPVCE</sequence>
<comment type="caution">
    <text evidence="1">The sequence shown here is derived from an EMBL/GenBank/DDBJ whole genome shotgun (WGS) entry which is preliminary data.</text>
</comment>
<reference evidence="1" key="1">
    <citation type="submission" date="2019-11" db="EMBL/GenBank/DDBJ databases">
        <title>Leishmania tarentolae CDS.</title>
        <authorList>
            <person name="Goto Y."/>
            <person name="Yamagishi J."/>
        </authorList>
    </citation>
    <scope>NUCLEOTIDE SEQUENCE [LARGE SCALE GENOMIC DNA]</scope>
    <source>
        <strain evidence="1">Parrot Tar II</strain>
    </source>
</reference>
<gene>
    <name evidence="1" type="ORF">LtaPh_1814200</name>
</gene>
<dbReference type="Proteomes" id="UP000419144">
    <property type="component" value="Unassembled WGS sequence"/>
</dbReference>
<organism evidence="1 2">
    <name type="scientific">Leishmania tarentolae</name>
    <name type="common">Sauroleishmania tarentolae</name>
    <dbReference type="NCBI Taxonomy" id="5689"/>
    <lineage>
        <taxon>Eukaryota</taxon>
        <taxon>Discoba</taxon>
        <taxon>Euglenozoa</taxon>
        <taxon>Kinetoplastea</taxon>
        <taxon>Metakinetoplastina</taxon>
        <taxon>Trypanosomatida</taxon>
        <taxon>Trypanosomatidae</taxon>
        <taxon>Leishmaniinae</taxon>
        <taxon>Leishmania</taxon>
        <taxon>lizard Leishmania</taxon>
    </lineage>
</organism>
<proteinExistence type="predicted"/>
<name>A0A640KDT5_LEITA</name>
<protein>
    <submittedName>
        <fullName evidence="1">Unspecified product</fullName>
    </submittedName>
</protein>
<dbReference type="AlphaFoldDB" id="A0A640KDT5"/>
<keyword evidence="2" id="KW-1185">Reference proteome</keyword>